<keyword evidence="1" id="KW-0732">Signal</keyword>
<dbReference type="NCBIfam" id="TIGR03749">
    <property type="entry name" value="conj_TIGR03749"/>
    <property type="match status" value="1"/>
</dbReference>
<sequence>MLRIILATISIAVSMSAVAKEIIHYKNVPVLITLTEGEERSIEFGDHVQVGMTKGQQEGDLFRVQSAQGFVHIRPNKTFPTQRIQIKRLTDGRVVLIDLISEAKDEASLANLEPVQILLAEENVAGGQTIATIEEGSTPSSDAPVITPVELVRFAAQRLYGPTRLHKEVRGISDTPLGVESNIRIFKGEAKYKTVSTPVIAYRGGAYYLAGIYVKNTSAERIQLDYLDLNLPFDFATFQHHTLESNGVPGDATMLYLVSNEPLKNILQPWTYYHDVREAERARLAELEK</sequence>
<reference evidence="2" key="1">
    <citation type="submission" date="2018-01" db="EMBL/GenBank/DDBJ databases">
        <authorList>
            <person name="Yu X.-D."/>
        </authorList>
    </citation>
    <scope>NUCLEOTIDE SEQUENCE</scope>
    <source>
        <strain evidence="2">ZX-21</strain>
    </source>
</reference>
<dbReference type="EMBL" id="PQGG01000038">
    <property type="protein sequence ID" value="POP51559.1"/>
    <property type="molecule type" value="Genomic_DNA"/>
</dbReference>
<evidence type="ECO:0000313" key="3">
    <source>
        <dbReference type="Proteomes" id="UP000237222"/>
    </source>
</evidence>
<comment type="caution">
    <text evidence="2">The sequence shown here is derived from an EMBL/GenBank/DDBJ whole genome shotgun (WGS) entry which is preliminary data.</text>
</comment>
<feature type="chain" id="PRO_5015771352" evidence="1">
    <location>
        <begin position="20"/>
        <end position="289"/>
    </location>
</feature>
<name>A0A2S4HC97_9GAMM</name>
<dbReference type="OrthoDB" id="7064293at2"/>
<dbReference type="Proteomes" id="UP000237222">
    <property type="component" value="Unassembled WGS sequence"/>
</dbReference>
<evidence type="ECO:0000256" key="1">
    <source>
        <dbReference type="SAM" id="SignalP"/>
    </source>
</evidence>
<evidence type="ECO:0000313" key="2">
    <source>
        <dbReference type="EMBL" id="POP51559.1"/>
    </source>
</evidence>
<feature type="signal peptide" evidence="1">
    <location>
        <begin position="1"/>
        <end position="19"/>
    </location>
</feature>
<proteinExistence type="predicted"/>
<dbReference type="AlphaFoldDB" id="A0A2S4HC97"/>
<organism evidence="2 3">
    <name type="scientific">Zhongshania marina</name>
    <dbReference type="NCBI Taxonomy" id="2304603"/>
    <lineage>
        <taxon>Bacteria</taxon>
        <taxon>Pseudomonadati</taxon>
        <taxon>Pseudomonadota</taxon>
        <taxon>Gammaproteobacteria</taxon>
        <taxon>Cellvibrionales</taxon>
        <taxon>Spongiibacteraceae</taxon>
        <taxon>Zhongshania</taxon>
    </lineage>
</organism>
<dbReference type="RefSeq" id="WP_103685601.1">
    <property type="nucleotide sequence ID" value="NZ_PQGG01000038.1"/>
</dbReference>
<gene>
    <name evidence="2" type="ORF">C0068_16620</name>
</gene>
<protein>
    <submittedName>
        <fullName evidence="2">TIGR03749 family integrating conjugative element protein</fullName>
    </submittedName>
</protein>
<dbReference type="Pfam" id="PF11920">
    <property type="entry name" value="DUF3438"/>
    <property type="match status" value="1"/>
</dbReference>
<dbReference type="InterPro" id="IPR021844">
    <property type="entry name" value="Integr_conj_element_PFL4704"/>
</dbReference>
<accession>A0A2S4HC97</accession>